<dbReference type="InterPro" id="IPR005011">
    <property type="entry name" value="SNU66/SART1"/>
</dbReference>
<evidence type="ECO:0000256" key="4">
    <source>
        <dbReference type="SAM" id="MobiDB-lite"/>
    </source>
</evidence>
<feature type="compositionally biased region" description="Basic and acidic residues" evidence="4">
    <location>
        <begin position="62"/>
        <end position="71"/>
    </location>
</feature>
<proteinExistence type="inferred from homology"/>
<feature type="non-terminal residue" evidence="5">
    <location>
        <position position="1"/>
    </location>
</feature>
<comment type="caution">
    <text evidence="5">The sequence shown here is derived from an EMBL/GenBank/DDBJ whole genome shotgun (WGS) entry which is preliminary data.</text>
</comment>
<sequence length="252" mass="28417">ILNATAEFCRTLGDIPTYGKAGNREEDVDDLLDFEKEGSKSDDDCQIISDDEGGRWNSVDPNEQRSADIKPTEVPILDEEPDVGSGVGAALKLAMSKGYLDKEQNNRPSNSRLAHLQAKHYSIEDKSYGDELERGGRRERYTGPVQEFREKDLFKPNVKLEYIDDEGRVLNSKEAFRYLSHKFHGKGPGKNKIEKRLKKAQQEGLMKKMSSTDTPLGTLNMLQAKQKEMQSPYIVLSGGKHTHSTTISKQRR</sequence>
<dbReference type="Pfam" id="PF03343">
    <property type="entry name" value="SART-1"/>
    <property type="match status" value="1"/>
</dbReference>
<dbReference type="PANTHER" id="PTHR14152:SF5">
    <property type="entry name" value="U4_U6.U5 TRI-SNRNP-ASSOCIATED PROTEIN 1"/>
    <property type="match status" value="1"/>
</dbReference>
<evidence type="ECO:0000256" key="3">
    <source>
        <dbReference type="ARBA" id="ARBA00023242"/>
    </source>
</evidence>
<comment type="subcellular location">
    <subcellularLocation>
        <location evidence="1">Nucleus</location>
    </subcellularLocation>
</comment>
<keyword evidence="3" id="KW-0539">Nucleus</keyword>
<dbReference type="GO" id="GO:0000481">
    <property type="term" value="P:maturation of 5S rRNA"/>
    <property type="evidence" value="ECO:0007669"/>
    <property type="project" value="TreeGrafter"/>
</dbReference>
<organism evidence="5 6">
    <name type="scientific">Oryctes borbonicus</name>
    <dbReference type="NCBI Taxonomy" id="1629725"/>
    <lineage>
        <taxon>Eukaryota</taxon>
        <taxon>Metazoa</taxon>
        <taxon>Ecdysozoa</taxon>
        <taxon>Arthropoda</taxon>
        <taxon>Hexapoda</taxon>
        <taxon>Insecta</taxon>
        <taxon>Pterygota</taxon>
        <taxon>Neoptera</taxon>
        <taxon>Endopterygota</taxon>
        <taxon>Coleoptera</taxon>
        <taxon>Polyphaga</taxon>
        <taxon>Scarabaeiformia</taxon>
        <taxon>Scarabaeidae</taxon>
        <taxon>Dynastinae</taxon>
        <taxon>Oryctes</taxon>
    </lineage>
</organism>
<comment type="similarity">
    <text evidence="2">Belongs to the SNU66/SART1 family.</text>
</comment>
<protein>
    <recommendedName>
        <fullName evidence="7">U4/U6.U5 tri-snRNP-associated protein 1</fullName>
    </recommendedName>
</protein>
<keyword evidence="6" id="KW-1185">Reference proteome</keyword>
<evidence type="ECO:0000256" key="2">
    <source>
        <dbReference type="ARBA" id="ARBA00006076"/>
    </source>
</evidence>
<gene>
    <name evidence="5" type="ORF">AMK59_4604</name>
</gene>
<accession>A0A0T6B9Y4</accession>
<reference evidence="5 6" key="1">
    <citation type="submission" date="2015-09" db="EMBL/GenBank/DDBJ databases">
        <title>Draft genome of the scarab beetle Oryctes borbonicus.</title>
        <authorList>
            <person name="Meyer J.M."/>
            <person name="Markov G.V."/>
            <person name="Baskaran P."/>
            <person name="Herrmann M."/>
            <person name="Sommer R.J."/>
            <person name="Roedelsperger C."/>
        </authorList>
    </citation>
    <scope>NUCLEOTIDE SEQUENCE [LARGE SCALE GENOMIC DNA]</scope>
    <source>
        <strain evidence="5">OB123</strain>
        <tissue evidence="5">Whole animal</tissue>
    </source>
</reference>
<evidence type="ECO:0000313" key="5">
    <source>
        <dbReference type="EMBL" id="KRT83917.1"/>
    </source>
</evidence>
<dbReference type="AlphaFoldDB" id="A0A0T6B9Y4"/>
<dbReference type="Proteomes" id="UP000051574">
    <property type="component" value="Unassembled WGS sequence"/>
</dbReference>
<evidence type="ECO:0008006" key="7">
    <source>
        <dbReference type="Google" id="ProtNLM"/>
    </source>
</evidence>
<dbReference type="GO" id="GO:0046540">
    <property type="term" value="C:U4/U6 x U5 tri-snRNP complex"/>
    <property type="evidence" value="ECO:0007669"/>
    <property type="project" value="TreeGrafter"/>
</dbReference>
<evidence type="ECO:0000256" key="1">
    <source>
        <dbReference type="ARBA" id="ARBA00004123"/>
    </source>
</evidence>
<feature type="region of interest" description="Disordered" evidence="4">
    <location>
        <begin position="36"/>
        <end position="72"/>
    </location>
</feature>
<dbReference type="PANTHER" id="PTHR14152">
    <property type="entry name" value="SQUAMOUS CELL CARCINOMA ANTIGEN RECOGNISED BY CYTOTOXIC T LYMPHOCYTES"/>
    <property type="match status" value="1"/>
</dbReference>
<dbReference type="OrthoDB" id="5583at2759"/>
<evidence type="ECO:0000313" key="6">
    <source>
        <dbReference type="Proteomes" id="UP000051574"/>
    </source>
</evidence>
<name>A0A0T6B9Y4_9SCAR</name>
<dbReference type="EMBL" id="LJIG01009019">
    <property type="protein sequence ID" value="KRT83917.1"/>
    <property type="molecule type" value="Genomic_DNA"/>
</dbReference>
<dbReference type="GO" id="GO:0045292">
    <property type="term" value="P:mRNA cis splicing, via spliceosome"/>
    <property type="evidence" value="ECO:0007669"/>
    <property type="project" value="TreeGrafter"/>
</dbReference>